<dbReference type="RefSeq" id="WP_304273340.1">
    <property type="nucleotide sequence ID" value="NZ_QFQZ01000003.1"/>
</dbReference>
<evidence type="ECO:0000256" key="6">
    <source>
        <dbReference type="ARBA" id="ARBA00023004"/>
    </source>
</evidence>
<dbReference type="InterPro" id="IPR036942">
    <property type="entry name" value="Beta-barrel_TonB_sf"/>
</dbReference>
<evidence type="ECO:0000256" key="3">
    <source>
        <dbReference type="ARBA" id="ARBA00022452"/>
    </source>
</evidence>
<dbReference type="Pfam" id="PF00593">
    <property type="entry name" value="TonB_dep_Rec_b-barrel"/>
    <property type="match status" value="1"/>
</dbReference>
<dbReference type="Gene3D" id="2.40.170.20">
    <property type="entry name" value="TonB-dependent receptor, beta-barrel domain"/>
    <property type="match status" value="1"/>
</dbReference>
<keyword evidence="8 12" id="KW-0798">TonB box</keyword>
<dbReference type="CDD" id="cd01347">
    <property type="entry name" value="ligand_gated_channel"/>
    <property type="match status" value="1"/>
</dbReference>
<evidence type="ECO:0000256" key="2">
    <source>
        <dbReference type="ARBA" id="ARBA00022448"/>
    </source>
</evidence>
<feature type="domain" description="TonB-dependent receptor plug" evidence="15">
    <location>
        <begin position="46"/>
        <end position="155"/>
    </location>
</feature>
<evidence type="ECO:0000256" key="10">
    <source>
        <dbReference type="ARBA" id="ARBA00023237"/>
    </source>
</evidence>
<keyword evidence="7" id="KW-0406">Ion transport</keyword>
<evidence type="ECO:0000313" key="16">
    <source>
        <dbReference type="EMBL" id="PZR36918.1"/>
    </source>
</evidence>
<name>A0A2W5WRV6_9CAUL</name>
<evidence type="ECO:0000256" key="12">
    <source>
        <dbReference type="RuleBase" id="RU003357"/>
    </source>
</evidence>
<evidence type="ECO:0000313" key="17">
    <source>
        <dbReference type="Proteomes" id="UP000249393"/>
    </source>
</evidence>
<dbReference type="AlphaFoldDB" id="A0A2W5WRV6"/>
<dbReference type="EMBL" id="QFQZ01000003">
    <property type="protein sequence ID" value="PZR36918.1"/>
    <property type="molecule type" value="Genomic_DNA"/>
</dbReference>
<gene>
    <name evidence="16" type="ORF">DI526_01605</name>
</gene>
<feature type="chain" id="PRO_5015976008" description="TonB-dependent receptor" evidence="13">
    <location>
        <begin position="25"/>
        <end position="756"/>
    </location>
</feature>
<evidence type="ECO:0000259" key="15">
    <source>
        <dbReference type="Pfam" id="PF07715"/>
    </source>
</evidence>
<keyword evidence="6" id="KW-0408">Iron</keyword>
<keyword evidence="3 11" id="KW-1134">Transmembrane beta strand</keyword>
<keyword evidence="9 11" id="KW-0472">Membrane</keyword>
<dbReference type="PROSITE" id="PS52016">
    <property type="entry name" value="TONB_DEPENDENT_REC_3"/>
    <property type="match status" value="1"/>
</dbReference>
<comment type="subcellular location">
    <subcellularLocation>
        <location evidence="1 11">Cell outer membrane</location>
        <topology evidence="1 11">Multi-pass membrane protein</topology>
    </subcellularLocation>
</comment>
<feature type="signal peptide" evidence="13">
    <location>
        <begin position="1"/>
        <end position="24"/>
    </location>
</feature>
<reference evidence="16 17" key="1">
    <citation type="submission" date="2017-08" db="EMBL/GenBank/DDBJ databases">
        <title>Infants hospitalized years apart are colonized by the same room-sourced microbial strains.</title>
        <authorList>
            <person name="Brooks B."/>
            <person name="Olm M.R."/>
            <person name="Firek B.A."/>
            <person name="Baker R."/>
            <person name="Thomas B.C."/>
            <person name="Morowitz M.J."/>
            <person name="Banfield J.F."/>
        </authorList>
    </citation>
    <scope>NUCLEOTIDE SEQUENCE [LARGE SCALE GENOMIC DNA]</scope>
    <source>
        <strain evidence="16">S2_003_000_R2_4</strain>
    </source>
</reference>
<dbReference type="InterPro" id="IPR012910">
    <property type="entry name" value="Plug_dom"/>
</dbReference>
<protein>
    <recommendedName>
        <fullName evidence="18">TonB-dependent receptor</fullName>
    </recommendedName>
</protein>
<evidence type="ECO:0000256" key="1">
    <source>
        <dbReference type="ARBA" id="ARBA00004571"/>
    </source>
</evidence>
<evidence type="ECO:0000256" key="4">
    <source>
        <dbReference type="ARBA" id="ARBA00022496"/>
    </source>
</evidence>
<keyword evidence="5 11" id="KW-0812">Transmembrane</keyword>
<keyword evidence="4" id="KW-0410">Iron transport</keyword>
<comment type="caution">
    <text evidence="16">The sequence shown here is derived from an EMBL/GenBank/DDBJ whole genome shotgun (WGS) entry which is preliminary data.</text>
</comment>
<evidence type="ECO:0000256" key="8">
    <source>
        <dbReference type="ARBA" id="ARBA00023077"/>
    </source>
</evidence>
<evidence type="ECO:0000256" key="11">
    <source>
        <dbReference type="PROSITE-ProRule" id="PRU01360"/>
    </source>
</evidence>
<evidence type="ECO:0000256" key="9">
    <source>
        <dbReference type="ARBA" id="ARBA00023136"/>
    </source>
</evidence>
<dbReference type="InterPro" id="IPR000531">
    <property type="entry name" value="Beta-barrel_TonB"/>
</dbReference>
<dbReference type="SUPFAM" id="SSF56935">
    <property type="entry name" value="Porins"/>
    <property type="match status" value="1"/>
</dbReference>
<proteinExistence type="inferred from homology"/>
<evidence type="ECO:0000256" key="13">
    <source>
        <dbReference type="SAM" id="SignalP"/>
    </source>
</evidence>
<dbReference type="PANTHER" id="PTHR32552:SF81">
    <property type="entry name" value="TONB-DEPENDENT OUTER MEMBRANE RECEPTOR"/>
    <property type="match status" value="1"/>
</dbReference>
<keyword evidence="2 11" id="KW-0813">Transport</keyword>
<dbReference type="Proteomes" id="UP000249393">
    <property type="component" value="Unassembled WGS sequence"/>
</dbReference>
<evidence type="ECO:0008006" key="18">
    <source>
        <dbReference type="Google" id="ProtNLM"/>
    </source>
</evidence>
<comment type="similarity">
    <text evidence="11 12">Belongs to the TonB-dependent receptor family.</text>
</comment>
<evidence type="ECO:0000259" key="14">
    <source>
        <dbReference type="Pfam" id="PF00593"/>
    </source>
</evidence>
<dbReference type="Pfam" id="PF07715">
    <property type="entry name" value="Plug"/>
    <property type="match status" value="1"/>
</dbReference>
<keyword evidence="13" id="KW-0732">Signal</keyword>
<accession>A0A2W5WRV6</accession>
<feature type="domain" description="TonB-dependent receptor-like beta-barrel" evidence="14">
    <location>
        <begin position="277"/>
        <end position="726"/>
    </location>
</feature>
<keyword evidence="10 11" id="KW-0998">Cell outer membrane</keyword>
<organism evidence="16 17">
    <name type="scientific">Caulobacter segnis</name>
    <dbReference type="NCBI Taxonomy" id="88688"/>
    <lineage>
        <taxon>Bacteria</taxon>
        <taxon>Pseudomonadati</taxon>
        <taxon>Pseudomonadota</taxon>
        <taxon>Alphaproteobacteria</taxon>
        <taxon>Caulobacterales</taxon>
        <taxon>Caulobacteraceae</taxon>
        <taxon>Caulobacter</taxon>
    </lineage>
</organism>
<sequence>MVRKQVLIGASAVAALLAPGLANAQSSGETQLDQIVVTAQRREQNLQDVPVSVSAFSAKQLEARQVSQALDLVRMVPNLFGSNNTAVGSANTYYMRGLGSTEQIATIDPPLSTYVDDIIVPRQNVNNYGLFEIDRIEVLRGPQGTTFGRNSTGGAIGIITKKPTADFGGFVQAGVGSFDGKQFRAALNAPISPKVLTRVNAYYLKDDGYLHNDTTGETLNGSKNVGARAALRLLPSDEVTIDFALEHMEAEGGPLRAYVGDSRHTSMRGVTTGGTGNIIADAQANRGLHSKSESNAATATLEWRGDNISVTSLTGYRWSVQNFIADFSLPVKGAAAPTPFYLTNDGTYKSFSQEFKLNGVVGDSFKYVAGLYLFTEDNDTMAGQVLGGAVSCSAGLNGAGNMTCGAARGFSSVRDIVNTTSSYAAYAQGEYKLSDKLTAIAGARFTNETKKIELRPTAYGGMTTSDLAAAGVDVKLTANVVTPKFGLNYQIDDDKMLYVSATRGYKSGGWNTRTAYTPQAFQDFKPEFTWSYEGGLKSEWLEHRLRFNATAFLAKTKDLQLSYTTPGLVAGTTLSTQDNAGDIQVKGLEFEFFARPTKGLDLYATAGLQSGKYTYVNPRAQSFTNPVTGVYVNAIDPSDKLSRLPKRTLAVGATYTLAAPALAGGFTGNIEANNVSEFWTTASNAGPSTRTPTALNTLSKGYTLLNMSLAYNSDNGDWTAALACKNCTDKVYVHTVFNGYYYGDPRRVTFSVTRHF</sequence>
<dbReference type="PANTHER" id="PTHR32552">
    <property type="entry name" value="FERRICHROME IRON RECEPTOR-RELATED"/>
    <property type="match status" value="1"/>
</dbReference>
<dbReference type="GO" id="GO:0006826">
    <property type="term" value="P:iron ion transport"/>
    <property type="evidence" value="ECO:0007669"/>
    <property type="project" value="UniProtKB-KW"/>
</dbReference>
<evidence type="ECO:0000256" key="7">
    <source>
        <dbReference type="ARBA" id="ARBA00023065"/>
    </source>
</evidence>
<evidence type="ECO:0000256" key="5">
    <source>
        <dbReference type="ARBA" id="ARBA00022692"/>
    </source>
</evidence>
<dbReference type="GO" id="GO:0009279">
    <property type="term" value="C:cell outer membrane"/>
    <property type="evidence" value="ECO:0007669"/>
    <property type="project" value="UniProtKB-SubCell"/>
</dbReference>
<dbReference type="InterPro" id="IPR039426">
    <property type="entry name" value="TonB-dep_rcpt-like"/>
</dbReference>